<keyword evidence="2" id="KW-1185">Reference proteome</keyword>
<dbReference type="RefSeq" id="WP_405150918.1">
    <property type="nucleotide sequence ID" value="NZ_CP109527.1"/>
</dbReference>
<evidence type="ECO:0000313" key="2">
    <source>
        <dbReference type="Proteomes" id="UP001621418"/>
    </source>
</evidence>
<accession>A0ABZ1NH36</accession>
<name>A0ABZ1NH36_9NOCA</name>
<evidence type="ECO:0000313" key="1">
    <source>
        <dbReference type="EMBL" id="WTY39043.1"/>
    </source>
</evidence>
<dbReference type="Proteomes" id="UP001621418">
    <property type="component" value="Chromosome"/>
</dbReference>
<protein>
    <submittedName>
        <fullName evidence="1">Uncharacterized protein</fullName>
    </submittedName>
</protein>
<organism evidence="1 2">
    <name type="scientific">Nocardia salmonicida</name>
    <dbReference type="NCBI Taxonomy" id="53431"/>
    <lineage>
        <taxon>Bacteria</taxon>
        <taxon>Bacillati</taxon>
        <taxon>Actinomycetota</taxon>
        <taxon>Actinomycetes</taxon>
        <taxon>Mycobacteriales</taxon>
        <taxon>Nocardiaceae</taxon>
        <taxon>Nocardia</taxon>
    </lineage>
</organism>
<reference evidence="1 2" key="1">
    <citation type="submission" date="2022-10" db="EMBL/GenBank/DDBJ databases">
        <title>The complete genomes of actinobacterial strains from the NBC collection.</title>
        <authorList>
            <person name="Joergensen T.S."/>
            <person name="Alvarez Arevalo M."/>
            <person name="Sterndorff E.B."/>
            <person name="Faurdal D."/>
            <person name="Vuksanovic O."/>
            <person name="Mourched A.-S."/>
            <person name="Charusanti P."/>
            <person name="Shaw S."/>
            <person name="Blin K."/>
            <person name="Weber T."/>
        </authorList>
    </citation>
    <scope>NUCLEOTIDE SEQUENCE [LARGE SCALE GENOMIC DNA]</scope>
    <source>
        <strain evidence="1 2">NBC_01413</strain>
    </source>
</reference>
<sequence>MGEVAHDTAVGNPLAPATGALIPGVGQRVIELVQTDCLARPQRQRLRPISGVANTARHIDDIAAEYIGDSVTGIETGDDMEFTAGPAGRRGGSYSPGPTTYYRARCPGIAWTAGRQTLAPQIALRARSAQNPRPHPNGLAIHCGFVCIANIGILRGIDHLTTSHPALWSI</sequence>
<dbReference type="EMBL" id="CP109527">
    <property type="protein sequence ID" value="WTY39043.1"/>
    <property type="molecule type" value="Genomic_DNA"/>
</dbReference>
<gene>
    <name evidence="1" type="ORF">OG308_15045</name>
</gene>
<proteinExistence type="predicted"/>